<keyword evidence="3 4" id="KW-0408">Iron</keyword>
<evidence type="ECO:0000313" key="6">
    <source>
        <dbReference type="EMBL" id="KAK9825744.1"/>
    </source>
</evidence>
<dbReference type="Pfam" id="PF03055">
    <property type="entry name" value="RPE65"/>
    <property type="match status" value="2"/>
</dbReference>
<dbReference type="Proteomes" id="UP001438707">
    <property type="component" value="Unassembled WGS sequence"/>
</dbReference>
<keyword evidence="7" id="KW-1185">Reference proteome</keyword>
<dbReference type="InterPro" id="IPR004294">
    <property type="entry name" value="Carotenoid_Oase"/>
</dbReference>
<evidence type="ECO:0008006" key="8">
    <source>
        <dbReference type="Google" id="ProtNLM"/>
    </source>
</evidence>
<feature type="binding site" evidence="4">
    <location>
        <position position="240"/>
    </location>
    <ligand>
        <name>Fe cation</name>
        <dbReference type="ChEBI" id="CHEBI:24875"/>
        <note>catalytic</note>
    </ligand>
</feature>
<comment type="caution">
    <text evidence="6">The sequence shown here is derived from an EMBL/GenBank/DDBJ whole genome shotgun (WGS) entry which is preliminary data.</text>
</comment>
<dbReference type="GO" id="GO:0010436">
    <property type="term" value="F:carotenoid dioxygenase activity"/>
    <property type="evidence" value="ECO:0007669"/>
    <property type="project" value="TreeGrafter"/>
</dbReference>
<organism evidence="6 7">
    <name type="scientific">Apatococcus lobatus</name>
    <dbReference type="NCBI Taxonomy" id="904363"/>
    <lineage>
        <taxon>Eukaryota</taxon>
        <taxon>Viridiplantae</taxon>
        <taxon>Chlorophyta</taxon>
        <taxon>core chlorophytes</taxon>
        <taxon>Trebouxiophyceae</taxon>
        <taxon>Chlorellales</taxon>
        <taxon>Chlorellaceae</taxon>
        <taxon>Apatococcus</taxon>
    </lineage>
</organism>
<name>A0AAW1QX39_9CHLO</name>
<sequence length="684" mass="74026">MVQASAGPGTGQPIVAAATLTATPTIPEAEEMFDLSAWNQRDWAGNHQNAKEHPDGYWVNVEGELPKELCGTYFRNGPGTYSLGGQELAHPFDGHGYIVSIAIKDGKAFTRGRFVHTPEYRNEVGQQKILFRGSFGTQKPGGARKNAFDIFMKNAANTSIHLWGGRLLALFEAGQPYAMDPYTLETLGTDLLGGAVRPGAAFDFGSVTNSLTETAFKTLGIGPRKWGGEHKLGGDAVTAHPRYDPDTGRMVFYRFQVKLSLDIFRDGAALISGKKLPLTTVITFFELDQGMKEVCRLEYALPGYTFLHDFALTPTHYVLIQNPVAMDPAPFMLGKCSAASSIKFVDGQPAEVHLVRRPVDGSGTQSAKGTQLKLDHPAVKQLKEEGLGPLVTRGADTAFGMQEGGTLENTSSRRSGDLQAACVPGTSGLPGLLVSQVPSGFVFHQANSWIDTNTNCMVILCVRYENFPDFDLQAAGPDRSYTEVDMFKQPVAQLWRYDVNLTTGAQKQQCLSRRGFEFPSVNPAFAGRRARYIYGGASLHPTQNLPVQSVARFDLDTGLFKFWTRGSRYFMGEPQFIPKDRSNDPGINPLRPSSPTGANSGTSHVNGAFNGQSSHADPALSRLPDIKEDDGWIISIGYDASSGRSEAVVLDAADIEAGPIATLPLASPVGYGIHGSWSPSYFGP</sequence>
<evidence type="ECO:0000256" key="4">
    <source>
        <dbReference type="PIRSR" id="PIRSR604294-1"/>
    </source>
</evidence>
<feature type="binding site" evidence="4">
    <location>
        <position position="308"/>
    </location>
    <ligand>
        <name>Fe cation</name>
        <dbReference type="ChEBI" id="CHEBI:24875"/>
        <note>catalytic</note>
    </ligand>
</feature>
<feature type="binding site" evidence="4">
    <location>
        <position position="376"/>
    </location>
    <ligand>
        <name>Fe cation</name>
        <dbReference type="ChEBI" id="CHEBI:24875"/>
        <note>catalytic</note>
    </ligand>
</feature>
<dbReference type="AlphaFoldDB" id="A0AAW1QX39"/>
<accession>A0AAW1QX39</accession>
<feature type="compositionally biased region" description="Polar residues" evidence="5">
    <location>
        <begin position="591"/>
        <end position="615"/>
    </location>
</feature>
<dbReference type="GO" id="GO:0016121">
    <property type="term" value="P:carotene catabolic process"/>
    <property type="evidence" value="ECO:0007669"/>
    <property type="project" value="TreeGrafter"/>
</dbReference>
<dbReference type="GO" id="GO:0046872">
    <property type="term" value="F:metal ion binding"/>
    <property type="evidence" value="ECO:0007669"/>
    <property type="project" value="UniProtKB-KW"/>
</dbReference>
<dbReference type="PANTHER" id="PTHR10543">
    <property type="entry name" value="BETA-CAROTENE DIOXYGENASE"/>
    <property type="match status" value="1"/>
</dbReference>
<keyword evidence="2 4" id="KW-0479">Metal-binding</keyword>
<proteinExistence type="inferred from homology"/>
<gene>
    <name evidence="6" type="ORF">WJX74_003612</name>
</gene>
<dbReference type="EMBL" id="JALJOS010000023">
    <property type="protein sequence ID" value="KAK9825744.1"/>
    <property type="molecule type" value="Genomic_DNA"/>
</dbReference>
<evidence type="ECO:0000256" key="5">
    <source>
        <dbReference type="SAM" id="MobiDB-lite"/>
    </source>
</evidence>
<comment type="cofactor">
    <cofactor evidence="4">
        <name>Fe(2+)</name>
        <dbReference type="ChEBI" id="CHEBI:29033"/>
    </cofactor>
    <text evidence="4">Binds 1 Fe(2+) ion per subunit.</text>
</comment>
<comment type="similarity">
    <text evidence="1">Belongs to the carotenoid oxygenase family.</text>
</comment>
<feature type="binding site" evidence="4">
    <location>
        <position position="674"/>
    </location>
    <ligand>
        <name>Fe cation</name>
        <dbReference type="ChEBI" id="CHEBI:24875"/>
        <note>catalytic</note>
    </ligand>
</feature>
<evidence type="ECO:0000256" key="2">
    <source>
        <dbReference type="ARBA" id="ARBA00022723"/>
    </source>
</evidence>
<protein>
    <recommendedName>
        <fullName evidence="8">Dioxygenase</fullName>
    </recommendedName>
</protein>
<evidence type="ECO:0000313" key="7">
    <source>
        <dbReference type="Proteomes" id="UP001438707"/>
    </source>
</evidence>
<evidence type="ECO:0000256" key="3">
    <source>
        <dbReference type="ARBA" id="ARBA00023004"/>
    </source>
</evidence>
<feature type="region of interest" description="Disordered" evidence="5">
    <location>
        <begin position="574"/>
        <end position="623"/>
    </location>
</feature>
<dbReference type="PANTHER" id="PTHR10543:SF138">
    <property type="entry name" value="CAROTENOID OXYGENASE"/>
    <property type="match status" value="1"/>
</dbReference>
<evidence type="ECO:0000256" key="1">
    <source>
        <dbReference type="ARBA" id="ARBA00006787"/>
    </source>
</evidence>
<reference evidence="6 7" key="1">
    <citation type="journal article" date="2024" name="Nat. Commun.">
        <title>Phylogenomics reveals the evolutionary origins of lichenization in chlorophyte algae.</title>
        <authorList>
            <person name="Puginier C."/>
            <person name="Libourel C."/>
            <person name="Otte J."/>
            <person name="Skaloud P."/>
            <person name="Haon M."/>
            <person name="Grisel S."/>
            <person name="Petersen M."/>
            <person name="Berrin J.G."/>
            <person name="Delaux P.M."/>
            <person name="Dal Grande F."/>
            <person name="Keller J."/>
        </authorList>
    </citation>
    <scope>NUCLEOTIDE SEQUENCE [LARGE SCALE GENOMIC DNA]</scope>
    <source>
        <strain evidence="6 7">SAG 2145</strain>
    </source>
</reference>